<dbReference type="EMBL" id="MABQ02000013">
    <property type="protein sequence ID" value="PCD21365.1"/>
    <property type="molecule type" value="Genomic_DNA"/>
</dbReference>
<dbReference type="InterPro" id="IPR031348">
    <property type="entry name" value="PigL_N"/>
</dbReference>
<feature type="region of interest" description="Disordered" evidence="1">
    <location>
        <begin position="302"/>
        <end position="338"/>
    </location>
</feature>
<evidence type="ECO:0000256" key="1">
    <source>
        <dbReference type="SAM" id="MobiDB-lite"/>
    </source>
</evidence>
<feature type="domain" description="Azaphilone pigments biosynthesis cluster protein L N-terminal" evidence="2">
    <location>
        <begin position="17"/>
        <end position="154"/>
    </location>
</feature>
<evidence type="ECO:0000313" key="4">
    <source>
        <dbReference type="Proteomes" id="UP000219602"/>
    </source>
</evidence>
<accession>A0A2H3FNW5</accession>
<protein>
    <recommendedName>
        <fullName evidence="2">Azaphilone pigments biosynthesis cluster protein L N-terminal domain-containing protein</fullName>
    </recommendedName>
</protein>
<evidence type="ECO:0000259" key="2">
    <source>
        <dbReference type="Pfam" id="PF17111"/>
    </source>
</evidence>
<comment type="caution">
    <text evidence="3">The sequence shown here is derived from an EMBL/GenBank/DDBJ whole genome shotgun (WGS) entry which is preliminary data.</text>
</comment>
<organism evidence="3 4">
    <name type="scientific">Fusarium oxysporum f. sp. radicis-cucumerinum</name>
    <dbReference type="NCBI Taxonomy" id="327505"/>
    <lineage>
        <taxon>Eukaryota</taxon>
        <taxon>Fungi</taxon>
        <taxon>Dikarya</taxon>
        <taxon>Ascomycota</taxon>
        <taxon>Pezizomycotina</taxon>
        <taxon>Sordariomycetes</taxon>
        <taxon>Hypocreomycetidae</taxon>
        <taxon>Hypocreales</taxon>
        <taxon>Nectriaceae</taxon>
        <taxon>Fusarium</taxon>
        <taxon>Fusarium oxysporum species complex</taxon>
    </lineage>
</organism>
<proteinExistence type="predicted"/>
<dbReference type="Proteomes" id="UP000219602">
    <property type="component" value="Unassembled WGS sequence"/>
</dbReference>
<dbReference type="Pfam" id="PF17111">
    <property type="entry name" value="PigL_N"/>
    <property type="match status" value="1"/>
</dbReference>
<sequence length="695" mass="78184">MVCSTVFRAVRMAKLSSTSSQTRQLAIIALNDAITLHDNIQTLKPWTGNVGKFARELQSLKESLKNIVAIAEGKSHVLDVILRRCAEEKPHVLDVILRQCADSLKEVNSTLTQHLLLSEEKRKEFQGWAALGSACNNIVDLTYVFAAYGSTFVIVRLIGSGVPMTSDIIKLTRQAIIDIEDELASLGPRFLALFKLLTRQPSSQEEPCSWQHQRVYDLLDEVSRLTRPETSDTDDLATEVVASQGRVLKLIDQLMTEQKEGLSQDHTVPFPRLRDEYEALYESLNICIRANNFCDQEVARAARHPDPRSSSGELMGIESSNNEDPGGDTKNRTSFRPLLLEGTLGRAERRKNKDPITNGSLTGDIAADLKTFVEGAERLASICGPERAKYYHNPLKGVHSIDSFKDAFNQAYPKQAITSSDMDIQLQCPPSWSIRFEETTGWSVVLTYEGEGPLTQGIDDVMNGPTVIDCGMWCQLLLWMAIRFLLGDDVFNQTFRFEKGKFALTQSWGLPMNKECTDGDLLNSFYDEPGADATHYRVHTRTVCNDAAYLSKHPGGTTRLENFVKIGDRSFVFGGTGCVRNVLSDEELDAHLRHSYNAPQHLADRQKIHQFYQYPHIQHPFYGPISFGTLASRADMYAHHTLDEAEWKARRVIREELSRDHHLVFNFGRMLAFVKEKVPDYLTIRQAVPLAVSGR</sequence>
<feature type="compositionally biased region" description="Polar residues" evidence="1">
    <location>
        <begin position="308"/>
        <end position="323"/>
    </location>
</feature>
<dbReference type="AlphaFoldDB" id="A0A2H3FNW5"/>
<evidence type="ECO:0000313" key="3">
    <source>
        <dbReference type="EMBL" id="PCD21365.1"/>
    </source>
</evidence>
<reference evidence="3 4" key="1">
    <citation type="journal article" date="2016" name="Environ. Microbiol.">
        <title>Effector profiles distinguish formae speciales of Fusarium oxysporum.</title>
        <authorList>
            <person name="van Dam P."/>
            <person name="Fokkens L."/>
            <person name="Schmidt S.M."/>
            <person name="Linmans J.H."/>
            <person name="Kistler H.C."/>
            <person name="Ma L.J."/>
            <person name="Rep M."/>
        </authorList>
    </citation>
    <scope>NUCLEOTIDE SEQUENCE [LARGE SCALE GENOMIC DNA]</scope>
    <source>
        <strain evidence="3 4">Forc016</strain>
    </source>
</reference>
<reference evidence="3 4" key="2">
    <citation type="journal article" date="2017" name="Sci. Rep.">
        <title>A mobile pathogenicity chromosome in Fusarium oxysporum for infection of multiple cucurbit species.</title>
        <authorList>
            <person name="van Dam P."/>
            <person name="Fokkens L."/>
            <person name="Ayukawa Y."/>
            <person name="van der Gragt M."/>
            <person name="Ter Horst A."/>
            <person name="Brankovics B."/>
            <person name="Houterman P.M."/>
            <person name="Arie T."/>
            <person name="Rep M."/>
        </authorList>
    </citation>
    <scope>NUCLEOTIDE SEQUENCE [LARGE SCALE GENOMIC DNA]</scope>
    <source>
        <strain evidence="3 4">Forc016</strain>
    </source>
</reference>
<gene>
    <name evidence="3" type="ORF">AU210_016330</name>
</gene>
<name>A0A2H3FNW5_FUSOX</name>